<comment type="caution">
    <text evidence="4">The sequence shown here is derived from an EMBL/GenBank/DDBJ whole genome shotgun (WGS) entry which is preliminary data.</text>
</comment>
<accession>A0A6I4U6S7</accession>
<dbReference type="InterPro" id="IPR036388">
    <property type="entry name" value="WH-like_DNA-bd_sf"/>
</dbReference>
<dbReference type="InterPro" id="IPR001867">
    <property type="entry name" value="OmpR/PhoB-type_DNA-bd"/>
</dbReference>
<dbReference type="AlphaFoldDB" id="A0A6I4U6S7"/>
<dbReference type="RefSeq" id="WP_160617127.1">
    <property type="nucleotide sequence ID" value="NZ_WTYR01000001.1"/>
</dbReference>
<evidence type="ECO:0000256" key="1">
    <source>
        <dbReference type="ARBA" id="ARBA00023125"/>
    </source>
</evidence>
<dbReference type="Pfam" id="PF00486">
    <property type="entry name" value="Trans_reg_C"/>
    <property type="match status" value="1"/>
</dbReference>
<dbReference type="SUPFAM" id="SSF46894">
    <property type="entry name" value="C-terminal effector domain of the bipartite response regulators"/>
    <property type="match status" value="1"/>
</dbReference>
<dbReference type="InterPro" id="IPR016032">
    <property type="entry name" value="Sig_transdc_resp-reg_C-effctor"/>
</dbReference>
<keyword evidence="5" id="KW-1185">Reference proteome</keyword>
<sequence length="190" mass="20991">MILADDAHFIGKCRISHPRACTVLVGVASSPDRAQLLRRGFGDVLSPETSLGELAARASLALERACSLPRYRRVGGLTLDLERRDGFVGSAALVLHPREFAMLWHLAKVGDVGASRTELLREVWDVHHEPETNSVAVHAFRIRAKLRHHALDAMLQTDRSGRYRLKGLDAGPWLGESTGKESMPDETVLR</sequence>
<protein>
    <recommendedName>
        <fullName evidence="3">OmpR/PhoB-type domain-containing protein</fullName>
    </recommendedName>
</protein>
<evidence type="ECO:0000313" key="5">
    <source>
        <dbReference type="Proteomes" id="UP000429229"/>
    </source>
</evidence>
<dbReference type="Gene3D" id="1.10.10.10">
    <property type="entry name" value="Winged helix-like DNA-binding domain superfamily/Winged helix DNA-binding domain"/>
    <property type="match status" value="1"/>
</dbReference>
<reference evidence="4 5" key="1">
    <citation type="submission" date="2019-12" db="EMBL/GenBank/DDBJ databases">
        <title>Genomic-based taxomic classification of the family Erythrobacteraceae.</title>
        <authorList>
            <person name="Xu L."/>
        </authorList>
    </citation>
    <scope>NUCLEOTIDE SEQUENCE [LARGE SCALE GENOMIC DNA]</scope>
    <source>
        <strain evidence="4 5">LMG 29519</strain>
    </source>
</reference>
<name>A0A6I4U6S7_9SPHN</name>
<organism evidence="4 5">
    <name type="scientific">Alteriqipengyuania halimionae</name>
    <dbReference type="NCBI Taxonomy" id="1926630"/>
    <lineage>
        <taxon>Bacteria</taxon>
        <taxon>Pseudomonadati</taxon>
        <taxon>Pseudomonadota</taxon>
        <taxon>Alphaproteobacteria</taxon>
        <taxon>Sphingomonadales</taxon>
        <taxon>Erythrobacteraceae</taxon>
        <taxon>Alteriqipengyuania</taxon>
    </lineage>
</organism>
<dbReference type="CDD" id="cd00383">
    <property type="entry name" value="trans_reg_C"/>
    <property type="match status" value="1"/>
</dbReference>
<dbReference type="PROSITE" id="PS51755">
    <property type="entry name" value="OMPR_PHOB"/>
    <property type="match status" value="1"/>
</dbReference>
<dbReference type="SMART" id="SM00862">
    <property type="entry name" value="Trans_reg_C"/>
    <property type="match status" value="1"/>
</dbReference>
<keyword evidence="1 2" id="KW-0238">DNA-binding</keyword>
<feature type="DNA-binding region" description="OmpR/PhoB-type" evidence="2">
    <location>
        <begin position="69"/>
        <end position="167"/>
    </location>
</feature>
<dbReference type="GO" id="GO:0003677">
    <property type="term" value="F:DNA binding"/>
    <property type="evidence" value="ECO:0007669"/>
    <property type="project" value="UniProtKB-UniRule"/>
</dbReference>
<dbReference type="EMBL" id="WTYR01000001">
    <property type="protein sequence ID" value="MXP10535.1"/>
    <property type="molecule type" value="Genomic_DNA"/>
</dbReference>
<dbReference type="GO" id="GO:0000160">
    <property type="term" value="P:phosphorelay signal transduction system"/>
    <property type="evidence" value="ECO:0007669"/>
    <property type="project" value="InterPro"/>
</dbReference>
<evidence type="ECO:0000259" key="3">
    <source>
        <dbReference type="PROSITE" id="PS51755"/>
    </source>
</evidence>
<proteinExistence type="predicted"/>
<evidence type="ECO:0000256" key="2">
    <source>
        <dbReference type="PROSITE-ProRule" id="PRU01091"/>
    </source>
</evidence>
<dbReference type="Proteomes" id="UP000429229">
    <property type="component" value="Unassembled WGS sequence"/>
</dbReference>
<gene>
    <name evidence="4" type="ORF">GRI68_10125</name>
</gene>
<feature type="domain" description="OmpR/PhoB-type" evidence="3">
    <location>
        <begin position="69"/>
        <end position="167"/>
    </location>
</feature>
<dbReference type="OrthoDB" id="7595335at2"/>
<dbReference type="GO" id="GO:0006355">
    <property type="term" value="P:regulation of DNA-templated transcription"/>
    <property type="evidence" value="ECO:0007669"/>
    <property type="project" value="InterPro"/>
</dbReference>
<evidence type="ECO:0000313" key="4">
    <source>
        <dbReference type="EMBL" id="MXP10535.1"/>
    </source>
</evidence>